<name>A0AAU8MZI8_9GAMM</name>
<protein>
    <submittedName>
        <fullName evidence="6">LysR substrate-binding domain-containing protein</fullName>
    </submittedName>
</protein>
<evidence type="ECO:0000313" key="6">
    <source>
        <dbReference type="EMBL" id="XCO77091.1"/>
    </source>
</evidence>
<dbReference type="PANTHER" id="PTHR30346:SF29">
    <property type="entry name" value="LYSR SUBSTRATE-BINDING"/>
    <property type="match status" value="1"/>
</dbReference>
<dbReference type="GO" id="GO:0003677">
    <property type="term" value="F:DNA binding"/>
    <property type="evidence" value="ECO:0007669"/>
    <property type="project" value="UniProtKB-KW"/>
</dbReference>
<dbReference type="RefSeq" id="WP_363800424.1">
    <property type="nucleotide sequence ID" value="NZ_CP159925.1"/>
</dbReference>
<dbReference type="Pfam" id="PF00126">
    <property type="entry name" value="HTH_1"/>
    <property type="match status" value="1"/>
</dbReference>
<dbReference type="PANTHER" id="PTHR30346">
    <property type="entry name" value="TRANSCRIPTIONAL DUAL REGULATOR HCAR-RELATED"/>
    <property type="match status" value="1"/>
</dbReference>
<dbReference type="Gene3D" id="1.10.10.10">
    <property type="entry name" value="Winged helix-like DNA-binding domain superfamily/Winged helix DNA-binding domain"/>
    <property type="match status" value="1"/>
</dbReference>
<dbReference type="GO" id="GO:0003700">
    <property type="term" value="F:DNA-binding transcription factor activity"/>
    <property type="evidence" value="ECO:0007669"/>
    <property type="project" value="InterPro"/>
</dbReference>
<dbReference type="InterPro" id="IPR036390">
    <property type="entry name" value="WH_DNA-bd_sf"/>
</dbReference>
<proteinExistence type="inferred from homology"/>
<dbReference type="SUPFAM" id="SSF53850">
    <property type="entry name" value="Periplasmic binding protein-like II"/>
    <property type="match status" value="1"/>
</dbReference>
<organism evidence="6">
    <name type="scientific">Lysobacter firmicutimachus</name>
    <dbReference type="NCBI Taxonomy" id="1792846"/>
    <lineage>
        <taxon>Bacteria</taxon>
        <taxon>Pseudomonadati</taxon>
        <taxon>Pseudomonadota</taxon>
        <taxon>Gammaproteobacteria</taxon>
        <taxon>Lysobacterales</taxon>
        <taxon>Lysobacteraceae</taxon>
        <taxon>Lysobacter</taxon>
    </lineage>
</organism>
<keyword evidence="4" id="KW-0804">Transcription</keyword>
<evidence type="ECO:0000256" key="1">
    <source>
        <dbReference type="ARBA" id="ARBA00009437"/>
    </source>
</evidence>
<evidence type="ECO:0000256" key="3">
    <source>
        <dbReference type="ARBA" id="ARBA00023125"/>
    </source>
</evidence>
<dbReference type="InterPro" id="IPR005119">
    <property type="entry name" value="LysR_subst-bd"/>
</dbReference>
<dbReference type="Pfam" id="PF03466">
    <property type="entry name" value="LysR_substrate"/>
    <property type="match status" value="1"/>
</dbReference>
<feature type="domain" description="HTH lysR-type" evidence="5">
    <location>
        <begin position="2"/>
        <end position="59"/>
    </location>
</feature>
<evidence type="ECO:0000256" key="2">
    <source>
        <dbReference type="ARBA" id="ARBA00023015"/>
    </source>
</evidence>
<comment type="similarity">
    <text evidence="1">Belongs to the LysR transcriptional regulatory family.</text>
</comment>
<dbReference type="EMBL" id="CP159925">
    <property type="protein sequence ID" value="XCO77091.1"/>
    <property type="molecule type" value="Genomic_DNA"/>
</dbReference>
<dbReference type="Gene3D" id="3.40.190.10">
    <property type="entry name" value="Periplasmic binding protein-like II"/>
    <property type="match status" value="2"/>
</dbReference>
<keyword evidence="2" id="KW-0805">Transcription regulation</keyword>
<gene>
    <name evidence="6" type="ORF">ABU614_09985</name>
</gene>
<dbReference type="InterPro" id="IPR036388">
    <property type="entry name" value="WH-like_DNA-bd_sf"/>
</dbReference>
<dbReference type="AlphaFoldDB" id="A0AAU8MZI8"/>
<keyword evidence="3" id="KW-0238">DNA-binding</keyword>
<dbReference type="PROSITE" id="PS50931">
    <property type="entry name" value="HTH_LYSR"/>
    <property type="match status" value="1"/>
</dbReference>
<dbReference type="InterPro" id="IPR000847">
    <property type="entry name" value="LysR_HTH_N"/>
</dbReference>
<dbReference type="GO" id="GO:0032993">
    <property type="term" value="C:protein-DNA complex"/>
    <property type="evidence" value="ECO:0007669"/>
    <property type="project" value="TreeGrafter"/>
</dbReference>
<accession>A0AAU8MZI8</accession>
<evidence type="ECO:0000256" key="4">
    <source>
        <dbReference type="ARBA" id="ARBA00023163"/>
    </source>
</evidence>
<evidence type="ECO:0000259" key="5">
    <source>
        <dbReference type="PROSITE" id="PS50931"/>
    </source>
</evidence>
<reference evidence="6" key="1">
    <citation type="submission" date="2024-06" db="EMBL/GenBank/DDBJ databases">
        <authorList>
            <person name="Li S."/>
        </authorList>
    </citation>
    <scope>NUCLEOTIDE SEQUENCE</scope>
    <source>
        <strain evidence="6">SR10</strain>
    </source>
</reference>
<dbReference type="SUPFAM" id="SSF46785">
    <property type="entry name" value="Winged helix' DNA-binding domain"/>
    <property type="match status" value="1"/>
</dbReference>
<sequence length="299" mass="32213">MFDLARLRLLRDLARLGTMTAVAQAHRLTSSAVSQQLATLQREARAPLFEQVGRRVRLTAEGERLAAHAERILQAVEAAALDLRGAAQSPQGELQVACFASYAKRHLLPAILRLRERHPALRVVVRELEPTDALDAVRDGRCDLAFGFAYSLVPRPVAADLASRTVFEEPVRLALPPSWRRKRGAVELRALAEAEWIVGSRQTDDGLLAERACAAAGFAPRISHTVDDYDLMLRMVAAGLGVGFVPQLALEPSRIDGVAVRTAAGAALSRRVQAATRPALAASPNLRALLAELGAAPIA</sequence>